<dbReference type="GO" id="GO:0016788">
    <property type="term" value="F:hydrolase activity, acting on ester bonds"/>
    <property type="evidence" value="ECO:0007669"/>
    <property type="project" value="UniProtKB-ARBA"/>
</dbReference>
<dbReference type="RefSeq" id="WP_014809643.1">
    <property type="nucleotide sequence ID" value="NC_018025.1"/>
</dbReference>
<keyword evidence="3" id="KW-1185">Reference proteome</keyword>
<dbReference type="Proteomes" id="UP000006055">
    <property type="component" value="Chromosome"/>
</dbReference>
<keyword evidence="1" id="KW-0472">Membrane</keyword>
<keyword evidence="1" id="KW-1133">Transmembrane helix</keyword>
<evidence type="ECO:0000256" key="1">
    <source>
        <dbReference type="SAM" id="Phobius"/>
    </source>
</evidence>
<keyword evidence="1" id="KW-0812">Transmembrane</keyword>
<dbReference type="HOGENOM" id="CLU_720975_0_0_7"/>
<feature type="transmembrane region" description="Helical" evidence="1">
    <location>
        <begin position="37"/>
        <end position="58"/>
    </location>
</feature>
<dbReference type="Gene3D" id="3.40.50.1110">
    <property type="entry name" value="SGNH hydrolase"/>
    <property type="match status" value="1"/>
</dbReference>
<dbReference type="STRING" id="706587.Desti_1789"/>
<dbReference type="InterPro" id="IPR036514">
    <property type="entry name" value="SGNH_hydro_sf"/>
</dbReference>
<gene>
    <name evidence="2" type="ordered locus">Desti_1789</name>
</gene>
<dbReference type="KEGG" id="dti:Desti_1789"/>
<protein>
    <submittedName>
        <fullName evidence="2">Uncharacterized protein</fullName>
    </submittedName>
</protein>
<organism evidence="2 3">
    <name type="scientific">Desulfomonile tiedjei (strain ATCC 49306 / DSM 6799 / DCB-1)</name>
    <dbReference type="NCBI Taxonomy" id="706587"/>
    <lineage>
        <taxon>Bacteria</taxon>
        <taxon>Pseudomonadati</taxon>
        <taxon>Thermodesulfobacteriota</taxon>
        <taxon>Desulfomonilia</taxon>
        <taxon>Desulfomonilales</taxon>
        <taxon>Desulfomonilaceae</taxon>
        <taxon>Desulfomonile</taxon>
    </lineage>
</organism>
<dbReference type="OrthoDB" id="8479897at2"/>
<evidence type="ECO:0000313" key="2">
    <source>
        <dbReference type="EMBL" id="AFM24497.1"/>
    </source>
</evidence>
<evidence type="ECO:0000313" key="3">
    <source>
        <dbReference type="Proteomes" id="UP000006055"/>
    </source>
</evidence>
<dbReference type="eggNOG" id="COG2755">
    <property type="taxonomic scope" value="Bacteria"/>
</dbReference>
<proteinExistence type="predicted"/>
<sequence>MPPFFERLRAGALSYALFSRDKTSAKMIRKDSGYVHSLYLAIPLAVGFTLGAMLLLWISGQTKIKFEEFALPVGTSSYFAEYDGHKIHGTGICDADDCIEGWRKRGSREAALWMGNSQIHAVNQLKPGQENASPLLFRALNKKGLDFLTFSFPNSNFQEYYVFFEYLRPRLNLKVLILPVVFISFRETGIRDDIAKALNDPDVKNSLKRTKIGERILKECGSKESSKESPEDGELAALRGTIQEHSEKFLNSWLKNNMSLWEARPQVRGWLTISLYRLRNTVLGIDPQTKRKMIGGRYEDNMAALKAVVDHAITEKIKVVLYTAPIRRDVELPYILEEYQACKNQVKELAQESGAIYADLESIVPGEFWGQKESTALNSKLELDFFHFQAAGHSILAEALTKLIRQ</sequence>
<name>I4C4K6_DESTA</name>
<accession>I4C4K6</accession>
<reference evidence="3" key="1">
    <citation type="submission" date="2012-06" db="EMBL/GenBank/DDBJ databases">
        <title>Complete sequence of chromosome of Desulfomonile tiedjei DSM 6799.</title>
        <authorList>
            <person name="Lucas S."/>
            <person name="Copeland A."/>
            <person name="Lapidus A."/>
            <person name="Glavina del Rio T."/>
            <person name="Dalin E."/>
            <person name="Tice H."/>
            <person name="Bruce D."/>
            <person name="Goodwin L."/>
            <person name="Pitluck S."/>
            <person name="Peters L."/>
            <person name="Ovchinnikova G."/>
            <person name="Zeytun A."/>
            <person name="Lu M."/>
            <person name="Kyrpides N."/>
            <person name="Mavromatis K."/>
            <person name="Ivanova N."/>
            <person name="Brettin T."/>
            <person name="Detter J.C."/>
            <person name="Han C."/>
            <person name="Larimer F."/>
            <person name="Land M."/>
            <person name="Hauser L."/>
            <person name="Markowitz V."/>
            <person name="Cheng J.-F."/>
            <person name="Hugenholtz P."/>
            <person name="Woyke T."/>
            <person name="Wu D."/>
            <person name="Spring S."/>
            <person name="Schroeder M."/>
            <person name="Brambilla E."/>
            <person name="Klenk H.-P."/>
            <person name="Eisen J.A."/>
        </authorList>
    </citation>
    <scope>NUCLEOTIDE SEQUENCE [LARGE SCALE GENOMIC DNA]</scope>
    <source>
        <strain evidence="3">ATCC 49306 / DSM 6799 / DCB-1</strain>
    </source>
</reference>
<dbReference type="EMBL" id="CP003360">
    <property type="protein sequence ID" value="AFM24497.1"/>
    <property type="molecule type" value="Genomic_DNA"/>
</dbReference>
<dbReference type="SUPFAM" id="SSF52266">
    <property type="entry name" value="SGNH hydrolase"/>
    <property type="match status" value="1"/>
</dbReference>
<dbReference type="AlphaFoldDB" id="I4C4K6"/>